<name>A0A2H0X897_UNCKA</name>
<reference evidence="2" key="1">
    <citation type="submission" date="2017-09" db="EMBL/GenBank/DDBJ databases">
        <title>Depth-based differentiation of microbial function through sediment-hosted aquifers and enrichment of novel symbionts in the deep terrestrial subsurface.</title>
        <authorList>
            <person name="Probst A.J."/>
            <person name="Ladd B."/>
            <person name="Jarett J.K."/>
            <person name="Geller-Mcgrath D.E."/>
            <person name="Sieber C.M.K."/>
            <person name="Emerson J.B."/>
            <person name="Anantharaman K."/>
            <person name="Thomas B.C."/>
            <person name="Malmstrom R."/>
            <person name="Stieglmeier M."/>
            <person name="Klingl A."/>
            <person name="Woyke T."/>
            <person name="Ryan C.M."/>
            <person name="Banfield J.F."/>
        </authorList>
    </citation>
    <scope>NUCLEOTIDE SEQUENCE [LARGE SCALE GENOMIC DNA]</scope>
</reference>
<proteinExistence type="predicted"/>
<dbReference type="AlphaFoldDB" id="A0A2H0X897"/>
<organism evidence="1 2">
    <name type="scientific">candidate division WWE3 bacterium CG08_land_8_20_14_0_20_43_13</name>
    <dbReference type="NCBI Taxonomy" id="1975087"/>
    <lineage>
        <taxon>Bacteria</taxon>
        <taxon>Katanobacteria</taxon>
    </lineage>
</organism>
<accession>A0A2H0X897</accession>
<comment type="caution">
    <text evidence="1">The sequence shown here is derived from an EMBL/GenBank/DDBJ whole genome shotgun (WGS) entry which is preliminary data.</text>
</comment>
<evidence type="ECO:0000313" key="2">
    <source>
        <dbReference type="Proteomes" id="UP000231414"/>
    </source>
</evidence>
<dbReference type="Proteomes" id="UP000231414">
    <property type="component" value="Unassembled WGS sequence"/>
</dbReference>
<evidence type="ECO:0000313" key="1">
    <source>
        <dbReference type="EMBL" id="PIS21163.1"/>
    </source>
</evidence>
<sequence length="93" mass="9835">MKLEKVFSLVRTVVSLIASVAMGVIFHGNGSSPAPIQNTITDPSIFPSVVLQEGDDIPQSSTVPIRDFISIIKGVGEPDLDGTLSLLPGHIRP</sequence>
<gene>
    <name evidence="1" type="ORF">COT52_00085</name>
</gene>
<protein>
    <submittedName>
        <fullName evidence="1">Uncharacterized protein</fullName>
    </submittedName>
</protein>
<dbReference type="EMBL" id="PEYW01000001">
    <property type="protein sequence ID" value="PIS21163.1"/>
    <property type="molecule type" value="Genomic_DNA"/>
</dbReference>